<evidence type="ECO:0000256" key="8">
    <source>
        <dbReference type="SAM" id="Coils"/>
    </source>
</evidence>
<dbReference type="Proteomes" id="UP001210925">
    <property type="component" value="Unassembled WGS sequence"/>
</dbReference>
<evidence type="ECO:0000256" key="9">
    <source>
        <dbReference type="SAM" id="MobiDB-lite"/>
    </source>
</evidence>
<dbReference type="InterPro" id="IPR017441">
    <property type="entry name" value="Protein_kinase_ATP_BS"/>
</dbReference>
<dbReference type="PROSITE" id="PS00107">
    <property type="entry name" value="PROTEIN_KINASE_ATP"/>
    <property type="match status" value="1"/>
</dbReference>
<evidence type="ECO:0000256" key="7">
    <source>
        <dbReference type="PROSITE-ProRule" id="PRU10141"/>
    </source>
</evidence>
<dbReference type="EMBL" id="JADGKB010000054">
    <property type="protein sequence ID" value="KAJ3256205.1"/>
    <property type="molecule type" value="Genomic_DNA"/>
</dbReference>
<keyword evidence="2" id="KW-0723">Serine/threonine-protein kinase</keyword>
<sequence>MSRKQEPKKTLYILSPDKEKEAPKPKHKSTISVITKIEKIDSPRLVVHPHNMSFDSINPKPAFKIINHDVDDKSKKYKFVPQAVLATPMNATPDVTPWAFMEEASVDLSDAPKIVCDDKNGMPLNTKHAKSSSSVKSGQDANVKSQPILNKGKSTEFTPTSDTSPTRSNLSRPKTPESRQESGFVDTYALQSMMSSKDFMGANIPISPQSVNSEKSMKKMKSLSRDSLDILASSPKSGLSRSGTKYSNDITPWDFVDPLYSPKHLGADVVPWEFQGSPIVSNLPSSKSNSKLCNDISNWTPEVVEDQKLTRMDSKRVGLKKSNTLRVSTAVNRNEENSTSPKTPFQTLFKNSKGSVSGSQPVTTPSKSPGRMFSVKVNSNSPDDVKSPPNGQKSDPESPGLSLKDASAPQLTPDVSRRNSRTSVSEMKRTPTFFKSFSGAPAPKEEKDLMVLDAVKNKCVRVYDINDSSYVIEVVVPNQEPSLIREKIYGRFGIKYDQNSENEYELYIRAQSFSKNRFIRDTSIDDLTLVEICSSPDHPYRAHLVIDKKRHPKVKVQPVARVRAKTRKLLKDVGGLGDSVVMLVDDVKVDETPENRMKGKLKDFFGESVPEKPEKKSKKAPEALILDSLMSDSLDQSIDDGNEEDAEEKTKANNSEKLKEFFGEAVPNNSNKKLKSFFGETDIGTNKVKTGKSKSKSKRKSSVNSTHKKWMPLERPVVTPTSPVTGVLKPNRKLEAFFGDRPPQELIAQNLDAFFPGLNEIKKEGPNFQDALMESMVTTKNKRHQSHLMQKRIIQEKFHSRFELQSESSEGASTSLEELKSGGSLNRETGDGKRRRPLPILFGKDEEMDFASIDHDDSLLKSYLADIDEPSATKVPETILETQETVESLTLEQEVEKDTLAPPALVHSESMVEFIETFSSNPDTPRKLNWIQGPLIGMGSFGKVFYGANCETHEIMAVKQVNIKTRSLDSKARKKMLEALHLEISLLKDLEHENIVRYIGFYTEGDVINVFLEYVSGGSISSALALMGPFNEELVKRLVNQILCGLQYLHENGIIHRDIKGGNILIDDDGWVKISDFGISKRSSNNLFNPEYELAYKHNSTMSIQGTVYWMAPEVIKGKGYSGKCDIWSLGCVVLEMMTSTHPWKNLDEIQTLWRLGRFDKPPLPTDISKEATEFLKCTFATNPDDRPTALELQDHPFCIFDVENFDFRAYKEAAILRKKQLDEDDDDDDDDEEEEDEEDDYESDEQDEDYLSEQEDENEVNESELHNETIQKEPHIPVVVPVLETPTTISTIPEVTELSSAEQIGNQILGRAMSLTDLLQQMNVLDIDDEISPWNTQTIEIPQRALTFNPTRWTSVEVSRIPRAMARINQSIPVPQESAQSEEVESVARVQQGLARQLRDLEQAHEELDLARNELIQALNEWDEIVNQNDPFVIPFVQEANGVLERSRRMLQNSSRIQYRTVPITVINTHAAIEHESESEEDEDHENEPPAQYYGIGLGRPSNRYYGLGIDIEIPLTSFSHGTGFGGDEIWKEIESELEHLFLDSNGDFCSGIDDCLNRAVGWASEPTQCTPADLGLDPNGEQLFTVADGEPIDR</sequence>
<dbReference type="Gene3D" id="3.30.200.20">
    <property type="entry name" value="Phosphorylase Kinase, domain 1"/>
    <property type="match status" value="1"/>
</dbReference>
<protein>
    <submittedName>
        <fullName evidence="11">ATP binding</fullName>
    </submittedName>
</protein>
<evidence type="ECO:0000256" key="5">
    <source>
        <dbReference type="ARBA" id="ARBA00022777"/>
    </source>
</evidence>
<keyword evidence="8" id="KW-0175">Coiled coil</keyword>
<feature type="compositionally biased region" description="Acidic residues" evidence="9">
    <location>
        <begin position="1478"/>
        <end position="1487"/>
    </location>
</feature>
<proteinExistence type="inferred from homology"/>
<feature type="compositionally biased region" description="Polar residues" evidence="9">
    <location>
        <begin position="234"/>
        <end position="244"/>
    </location>
</feature>
<evidence type="ECO:0000313" key="11">
    <source>
        <dbReference type="EMBL" id="KAJ3256205.1"/>
    </source>
</evidence>
<feature type="region of interest" description="Disordered" evidence="9">
    <location>
        <begin position="1220"/>
        <end position="1274"/>
    </location>
</feature>
<dbReference type="SMART" id="SM00220">
    <property type="entry name" value="S_TKc"/>
    <property type="match status" value="1"/>
</dbReference>
<keyword evidence="4 7" id="KW-0547">Nucleotide-binding</keyword>
<dbReference type="InterPro" id="IPR000719">
    <property type="entry name" value="Prot_kinase_dom"/>
</dbReference>
<feature type="region of interest" description="Disordered" evidence="9">
    <location>
        <begin position="1475"/>
        <end position="1495"/>
    </location>
</feature>
<evidence type="ECO:0000256" key="2">
    <source>
        <dbReference type="ARBA" id="ARBA00022527"/>
    </source>
</evidence>
<dbReference type="Pfam" id="PF00069">
    <property type="entry name" value="Pkinase"/>
    <property type="match status" value="1"/>
</dbReference>
<keyword evidence="5" id="KW-0418">Kinase</keyword>
<evidence type="ECO:0000256" key="6">
    <source>
        <dbReference type="ARBA" id="ARBA00022840"/>
    </source>
</evidence>
<feature type="compositionally biased region" description="Acidic residues" evidence="9">
    <location>
        <begin position="637"/>
        <end position="647"/>
    </location>
</feature>
<feature type="compositionally biased region" description="Polar residues" evidence="9">
    <location>
        <begin position="131"/>
        <end position="148"/>
    </location>
</feature>
<feature type="region of interest" description="Disordered" evidence="9">
    <location>
        <begin position="328"/>
        <end position="427"/>
    </location>
</feature>
<comment type="caution">
    <text evidence="11">The sequence shown here is derived from an EMBL/GenBank/DDBJ whole genome shotgun (WGS) entry which is preliminary data.</text>
</comment>
<feature type="domain" description="Protein kinase" evidence="10">
    <location>
        <begin position="930"/>
        <end position="1199"/>
    </location>
</feature>
<dbReference type="CDD" id="cd06606">
    <property type="entry name" value="STKc_MAPKKK"/>
    <property type="match status" value="1"/>
</dbReference>
<comment type="similarity">
    <text evidence="1">Belongs to the protein kinase superfamily. STE Ser/Thr protein kinase family. MAP kinase kinase kinase subfamily.</text>
</comment>
<dbReference type="InterPro" id="IPR011009">
    <property type="entry name" value="Kinase-like_dom_sf"/>
</dbReference>
<name>A0AAD5UIP5_9FUNG</name>
<evidence type="ECO:0000313" key="12">
    <source>
        <dbReference type="Proteomes" id="UP001210925"/>
    </source>
</evidence>
<reference evidence="11" key="1">
    <citation type="submission" date="2020-05" db="EMBL/GenBank/DDBJ databases">
        <title>Phylogenomic resolution of chytrid fungi.</title>
        <authorList>
            <person name="Stajich J.E."/>
            <person name="Amses K."/>
            <person name="Simmons R."/>
            <person name="Seto K."/>
            <person name="Myers J."/>
            <person name="Bonds A."/>
            <person name="Quandt C.A."/>
            <person name="Barry K."/>
            <person name="Liu P."/>
            <person name="Grigoriev I."/>
            <person name="Longcore J.E."/>
            <person name="James T.Y."/>
        </authorList>
    </citation>
    <scope>NUCLEOTIDE SEQUENCE</scope>
    <source>
        <strain evidence="11">PLAUS21</strain>
    </source>
</reference>
<feature type="region of interest" description="Disordered" evidence="9">
    <location>
        <begin position="205"/>
        <end position="244"/>
    </location>
</feature>
<dbReference type="InterPro" id="IPR008271">
    <property type="entry name" value="Ser/Thr_kinase_AS"/>
</dbReference>
<feature type="binding site" evidence="7">
    <location>
        <position position="959"/>
    </location>
    <ligand>
        <name>ATP</name>
        <dbReference type="ChEBI" id="CHEBI:30616"/>
    </ligand>
</feature>
<feature type="region of interest" description="Disordered" evidence="9">
    <location>
        <begin position="802"/>
        <end position="837"/>
    </location>
</feature>
<keyword evidence="3" id="KW-0808">Transferase</keyword>
<feature type="region of interest" description="Disordered" evidence="9">
    <location>
        <begin position="634"/>
        <end position="655"/>
    </location>
</feature>
<evidence type="ECO:0000256" key="3">
    <source>
        <dbReference type="ARBA" id="ARBA00022679"/>
    </source>
</evidence>
<feature type="region of interest" description="Disordered" evidence="9">
    <location>
        <begin position="685"/>
        <end position="707"/>
    </location>
</feature>
<dbReference type="GO" id="GO:0005524">
    <property type="term" value="F:ATP binding"/>
    <property type="evidence" value="ECO:0007669"/>
    <property type="project" value="UniProtKB-UniRule"/>
</dbReference>
<feature type="compositionally biased region" description="Acidic residues" evidence="9">
    <location>
        <begin position="1223"/>
        <end position="1263"/>
    </location>
</feature>
<dbReference type="GO" id="GO:0004709">
    <property type="term" value="F:MAP kinase kinase kinase activity"/>
    <property type="evidence" value="ECO:0007669"/>
    <property type="project" value="UniProtKB-ARBA"/>
</dbReference>
<keyword evidence="12" id="KW-1185">Reference proteome</keyword>
<feature type="region of interest" description="Disordered" evidence="9">
    <location>
        <begin position="119"/>
        <end position="183"/>
    </location>
</feature>
<evidence type="ECO:0000256" key="1">
    <source>
        <dbReference type="ARBA" id="ARBA00006529"/>
    </source>
</evidence>
<keyword evidence="6 7" id="KW-0067">ATP-binding</keyword>
<feature type="compositionally biased region" description="Basic and acidic residues" evidence="9">
    <location>
        <begin position="1264"/>
        <end position="1274"/>
    </location>
</feature>
<feature type="compositionally biased region" description="Polar residues" evidence="9">
    <location>
        <begin position="328"/>
        <end position="367"/>
    </location>
</feature>
<feature type="region of interest" description="Disordered" evidence="9">
    <location>
        <begin position="1"/>
        <end position="30"/>
    </location>
</feature>
<evidence type="ECO:0000256" key="4">
    <source>
        <dbReference type="ARBA" id="ARBA00022741"/>
    </source>
</evidence>
<dbReference type="FunFam" id="3.30.200.20:FF:000387">
    <property type="entry name" value="Serine/threonine-protein kinase STE11"/>
    <property type="match status" value="1"/>
</dbReference>
<feature type="compositionally biased region" description="Polar residues" evidence="9">
    <location>
        <begin position="155"/>
        <end position="172"/>
    </location>
</feature>
<dbReference type="PANTHER" id="PTHR11584:SF369">
    <property type="entry name" value="MITOGEN-ACTIVATED PROTEIN KINASE KINASE KINASE 19-RELATED"/>
    <property type="match status" value="1"/>
</dbReference>
<organism evidence="11 12">
    <name type="scientific">Boothiomyces macroporosus</name>
    <dbReference type="NCBI Taxonomy" id="261099"/>
    <lineage>
        <taxon>Eukaryota</taxon>
        <taxon>Fungi</taxon>
        <taxon>Fungi incertae sedis</taxon>
        <taxon>Chytridiomycota</taxon>
        <taxon>Chytridiomycota incertae sedis</taxon>
        <taxon>Chytridiomycetes</taxon>
        <taxon>Rhizophydiales</taxon>
        <taxon>Terramycetaceae</taxon>
        <taxon>Boothiomyces</taxon>
    </lineage>
</organism>
<gene>
    <name evidence="11" type="primary">STE11</name>
    <name evidence="11" type="ORF">HK103_005664</name>
</gene>
<feature type="compositionally biased region" description="Polar residues" evidence="9">
    <location>
        <begin position="805"/>
        <end position="816"/>
    </location>
</feature>
<evidence type="ECO:0000259" key="10">
    <source>
        <dbReference type="PROSITE" id="PS50011"/>
    </source>
</evidence>
<feature type="coiled-coil region" evidence="8">
    <location>
        <begin position="1388"/>
        <end position="1422"/>
    </location>
</feature>
<dbReference type="PROSITE" id="PS50011">
    <property type="entry name" value="PROTEIN_KINASE_DOM"/>
    <property type="match status" value="1"/>
</dbReference>
<dbReference type="PROSITE" id="PS00108">
    <property type="entry name" value="PROTEIN_KINASE_ST"/>
    <property type="match status" value="1"/>
</dbReference>
<feature type="compositionally biased region" description="Basic residues" evidence="9">
    <location>
        <begin position="689"/>
        <end position="707"/>
    </location>
</feature>
<dbReference type="Gene3D" id="1.10.510.10">
    <property type="entry name" value="Transferase(Phosphotransferase) domain 1"/>
    <property type="match status" value="1"/>
</dbReference>
<dbReference type="PANTHER" id="PTHR11584">
    <property type="entry name" value="SERINE/THREONINE PROTEIN KINASE"/>
    <property type="match status" value="1"/>
</dbReference>
<dbReference type="SUPFAM" id="SSF56112">
    <property type="entry name" value="Protein kinase-like (PK-like)"/>
    <property type="match status" value="1"/>
</dbReference>
<accession>A0AAD5UIP5</accession>